<dbReference type="InterPro" id="IPR040536">
    <property type="entry name" value="ASPCH"/>
</dbReference>
<evidence type="ECO:0000313" key="3">
    <source>
        <dbReference type="EMBL" id="AIY66529.1"/>
    </source>
</evidence>
<reference evidence="3 4" key="1">
    <citation type="submission" date="2014-11" db="EMBL/GenBank/DDBJ databases">
        <title>Complete Genome Sequence of Pseudoalteromonas sp. Strain OCN003 Isolated from Kaneohe Bay, Oahu, Hawaii.</title>
        <authorList>
            <person name="Beurmann S."/>
            <person name="Videau P."/>
            <person name="Ushijima B."/>
            <person name="Smith A.M."/>
            <person name="Aeby G.S."/>
            <person name="Callahan S.M."/>
            <person name="Belcaid M."/>
        </authorList>
    </citation>
    <scope>NUCLEOTIDE SEQUENCE [LARGE SCALE GENOMIC DNA]</scope>
    <source>
        <strain evidence="3 4">OCN003</strain>
    </source>
</reference>
<protein>
    <recommendedName>
        <fullName evidence="2">ASP external chaperone domain-containing protein</fullName>
    </recommendedName>
</protein>
<dbReference type="OrthoDB" id="6292228at2"/>
<gene>
    <name evidence="3" type="ORF">OM33_15385</name>
</gene>
<dbReference type="HOGENOM" id="CLU_1775854_0_0_6"/>
<evidence type="ECO:0000259" key="2">
    <source>
        <dbReference type="Pfam" id="PF18492"/>
    </source>
</evidence>
<keyword evidence="1" id="KW-0732">Signal</keyword>
<dbReference type="Proteomes" id="UP000030341">
    <property type="component" value="Chromosome 2"/>
</dbReference>
<dbReference type="RefSeq" id="WP_040134816.1">
    <property type="nucleotide sequence ID" value="NZ_CP009889.1"/>
</dbReference>
<dbReference type="EMBL" id="CP009889">
    <property type="protein sequence ID" value="AIY66529.1"/>
    <property type="molecule type" value="Genomic_DNA"/>
</dbReference>
<feature type="domain" description="ASP external chaperone" evidence="2">
    <location>
        <begin position="54"/>
        <end position="140"/>
    </location>
</feature>
<dbReference type="Pfam" id="PF18492">
    <property type="entry name" value="ORF_2_N"/>
    <property type="match status" value="1"/>
</dbReference>
<dbReference type="KEGG" id="pseo:OM33_15385"/>
<keyword evidence="4" id="KW-1185">Reference proteome</keyword>
<proteinExistence type="predicted"/>
<dbReference type="eggNOG" id="ENOG5033215">
    <property type="taxonomic scope" value="Bacteria"/>
</dbReference>
<accession>A0A0A7EIS7</accession>
<evidence type="ECO:0000256" key="1">
    <source>
        <dbReference type="SAM" id="SignalP"/>
    </source>
</evidence>
<feature type="signal peptide" evidence="1">
    <location>
        <begin position="1"/>
        <end position="19"/>
    </location>
</feature>
<name>A0A0A7EIS7_9GAMM</name>
<dbReference type="AlphaFoldDB" id="A0A0A7EIS7"/>
<feature type="chain" id="PRO_5002039150" description="ASP external chaperone domain-containing protein" evidence="1">
    <location>
        <begin position="20"/>
        <end position="146"/>
    </location>
</feature>
<evidence type="ECO:0000313" key="4">
    <source>
        <dbReference type="Proteomes" id="UP000030341"/>
    </source>
</evidence>
<organism evidence="3 4">
    <name type="scientific">Pseudoalteromonas piratica</name>
    <dbReference type="NCBI Taxonomy" id="1348114"/>
    <lineage>
        <taxon>Bacteria</taxon>
        <taxon>Pseudomonadati</taxon>
        <taxon>Pseudomonadota</taxon>
        <taxon>Gammaproteobacteria</taxon>
        <taxon>Alteromonadales</taxon>
        <taxon>Pseudoalteromonadaceae</taxon>
        <taxon>Pseudoalteromonas</taxon>
    </lineage>
</organism>
<sequence>MKKVILMAALAATTHIAMATSADQLKGLTITPVEQLALSDSEVIVNNKKFKTNGANTVVPGLEIFDENGFNAYTVTGEIIVKLSGDVDFEQFNQDNDLIIKQAYKSYYILKSQSDRNLLSLVDALKKLEGVSSVTLELADKGIIEK</sequence>